<evidence type="ECO:0000256" key="5">
    <source>
        <dbReference type="ARBA" id="ARBA00022989"/>
    </source>
</evidence>
<feature type="transmembrane region" description="Helical" evidence="7">
    <location>
        <begin position="106"/>
        <end position="129"/>
    </location>
</feature>
<feature type="transmembrane region" description="Helical" evidence="7">
    <location>
        <begin position="7"/>
        <end position="27"/>
    </location>
</feature>
<feature type="transmembrane region" description="Helical" evidence="7">
    <location>
        <begin position="409"/>
        <end position="433"/>
    </location>
</feature>
<dbReference type="GO" id="GO:0005886">
    <property type="term" value="C:plasma membrane"/>
    <property type="evidence" value="ECO:0007669"/>
    <property type="project" value="UniProtKB-SubCell"/>
</dbReference>
<comment type="caution">
    <text evidence="9">The sequence shown here is derived from an EMBL/GenBank/DDBJ whole genome shotgun (WGS) entry which is preliminary data.</text>
</comment>
<dbReference type="RefSeq" id="WP_096163838.1">
    <property type="nucleotide sequence ID" value="NZ_JBQQHT010000003.1"/>
</dbReference>
<dbReference type="OrthoDB" id="9777699at2"/>
<dbReference type="PIRSF" id="PIRSF006066">
    <property type="entry name" value="HI0050"/>
    <property type="match status" value="1"/>
</dbReference>
<feature type="transmembrane region" description="Helical" evidence="7">
    <location>
        <begin position="316"/>
        <end position="339"/>
    </location>
</feature>
<name>A0A2A3YLT3_9MICO</name>
<feature type="transmembrane region" description="Helical" evidence="7">
    <location>
        <begin position="248"/>
        <end position="269"/>
    </location>
</feature>
<dbReference type="AlphaFoldDB" id="A0A2A3YLT3"/>
<evidence type="ECO:0000256" key="6">
    <source>
        <dbReference type="ARBA" id="ARBA00023136"/>
    </source>
</evidence>
<evidence type="ECO:0000313" key="10">
    <source>
        <dbReference type="Proteomes" id="UP000218598"/>
    </source>
</evidence>
<evidence type="ECO:0000256" key="2">
    <source>
        <dbReference type="ARBA" id="ARBA00022475"/>
    </source>
</evidence>
<evidence type="ECO:0000259" key="8">
    <source>
        <dbReference type="Pfam" id="PF06808"/>
    </source>
</evidence>
<feature type="transmembrane region" description="Helical" evidence="7">
    <location>
        <begin position="33"/>
        <end position="51"/>
    </location>
</feature>
<sequence>MDPAMLAGIILIIGIVILIALGAPIAIAIGLPSVVALIAVMGVEPAVFVSAQQMFTGANSFSLLAIPFFVLAGQLMNTGGVAARLIDAAKVVVGRMPGSLAQTNVVANALFGSVSGAAVASAAAVGGILGPRQRKEGYDPAFASAVNVASAPSGMLIPPSNTLIVYSLASSTSVATLFAAGYGPGVVWMLACLVMVWVAAKRRPELVGSDNGAARGELTLAVALRTLLAAVPAVFMMVIVIGGLVAGFFTATESAVIAVVYSLILGFIYRELTVKKLPAVILSATRTTAVVLLLIAVSGVLGWVLAYATIPQFISTALLGVSSSPIVVLLLMMLALLIVGMFMDPTPAILIFTPIFLPVALELGVDPIHFGLMLTFNLCLGTITPPVGVILFVGARVGRMKVEPVITRLLPFYVPLVTGLLLIVFVPQISMFIPNLLGMSSE</sequence>
<dbReference type="PANTHER" id="PTHR33362:SF2">
    <property type="entry name" value="TRAP TRANSPORTER LARGE PERMEASE PROTEIN"/>
    <property type="match status" value="1"/>
</dbReference>
<evidence type="ECO:0000256" key="4">
    <source>
        <dbReference type="ARBA" id="ARBA00022692"/>
    </source>
</evidence>
<evidence type="ECO:0000256" key="1">
    <source>
        <dbReference type="ARBA" id="ARBA00004429"/>
    </source>
</evidence>
<keyword evidence="6 7" id="KW-0472">Membrane</keyword>
<feature type="transmembrane region" description="Helical" evidence="7">
    <location>
        <begin position="177"/>
        <end position="200"/>
    </location>
</feature>
<dbReference type="Proteomes" id="UP000218598">
    <property type="component" value="Unassembled WGS sequence"/>
</dbReference>
<keyword evidence="10" id="KW-1185">Reference proteome</keyword>
<feature type="transmembrane region" description="Helical" evidence="7">
    <location>
        <begin position="141"/>
        <end position="157"/>
    </location>
</feature>
<reference evidence="9 10" key="1">
    <citation type="journal article" date="2017" name="Elife">
        <title>Extensive horizontal gene transfer in cheese-associated bacteria.</title>
        <authorList>
            <person name="Bonham K.S."/>
            <person name="Wolfe B.E."/>
            <person name="Dutton R.J."/>
        </authorList>
    </citation>
    <scope>NUCLEOTIDE SEQUENCE [LARGE SCALE GENOMIC DNA]</scope>
    <source>
        <strain evidence="9 10">341_9</strain>
    </source>
</reference>
<protein>
    <recommendedName>
        <fullName evidence="8">TRAP C4-dicarboxylate transport system permease DctM subunit domain-containing protein</fullName>
    </recommendedName>
</protein>
<dbReference type="GO" id="GO:0022857">
    <property type="term" value="F:transmembrane transporter activity"/>
    <property type="evidence" value="ECO:0007669"/>
    <property type="project" value="TreeGrafter"/>
</dbReference>
<accession>A0A2A3YLT3</accession>
<feature type="domain" description="TRAP C4-dicarboxylate transport system permease DctM subunit" evidence="8">
    <location>
        <begin position="13"/>
        <end position="429"/>
    </location>
</feature>
<keyword evidence="5 7" id="KW-1133">Transmembrane helix</keyword>
<dbReference type="PANTHER" id="PTHR33362">
    <property type="entry name" value="SIALIC ACID TRAP TRANSPORTER PERMEASE PROTEIN SIAT-RELATED"/>
    <property type="match status" value="1"/>
</dbReference>
<dbReference type="Pfam" id="PF06808">
    <property type="entry name" value="DctM"/>
    <property type="match status" value="1"/>
</dbReference>
<gene>
    <name evidence="9" type="ORF">CIK66_05265</name>
</gene>
<feature type="transmembrane region" description="Helical" evidence="7">
    <location>
        <begin position="63"/>
        <end position="86"/>
    </location>
</feature>
<dbReference type="InterPro" id="IPR010656">
    <property type="entry name" value="DctM"/>
</dbReference>
<organism evidence="9 10">
    <name type="scientific">Brachybacterium alimentarium</name>
    <dbReference type="NCBI Taxonomy" id="47845"/>
    <lineage>
        <taxon>Bacteria</taxon>
        <taxon>Bacillati</taxon>
        <taxon>Actinomycetota</taxon>
        <taxon>Actinomycetes</taxon>
        <taxon>Micrococcales</taxon>
        <taxon>Dermabacteraceae</taxon>
        <taxon>Brachybacterium</taxon>
    </lineage>
</organism>
<feature type="transmembrane region" description="Helical" evidence="7">
    <location>
        <begin position="346"/>
        <end position="365"/>
    </location>
</feature>
<feature type="transmembrane region" description="Helical" evidence="7">
    <location>
        <begin position="371"/>
        <end position="397"/>
    </location>
</feature>
<evidence type="ECO:0000313" key="9">
    <source>
        <dbReference type="EMBL" id="PCC40055.1"/>
    </source>
</evidence>
<dbReference type="NCBIfam" id="TIGR00786">
    <property type="entry name" value="dctM"/>
    <property type="match status" value="1"/>
</dbReference>
<evidence type="ECO:0000256" key="7">
    <source>
        <dbReference type="SAM" id="Phobius"/>
    </source>
</evidence>
<dbReference type="GeneID" id="95326455"/>
<keyword evidence="2" id="KW-1003">Cell membrane</keyword>
<feature type="transmembrane region" description="Helical" evidence="7">
    <location>
        <begin position="220"/>
        <end position="242"/>
    </location>
</feature>
<proteinExistence type="predicted"/>
<keyword evidence="3" id="KW-0997">Cell inner membrane</keyword>
<feature type="transmembrane region" description="Helical" evidence="7">
    <location>
        <begin position="290"/>
        <end position="310"/>
    </location>
</feature>
<dbReference type="InterPro" id="IPR004681">
    <property type="entry name" value="TRAP_DctM"/>
</dbReference>
<dbReference type="EMBL" id="NRGR01000008">
    <property type="protein sequence ID" value="PCC40055.1"/>
    <property type="molecule type" value="Genomic_DNA"/>
</dbReference>
<keyword evidence="4 7" id="KW-0812">Transmembrane</keyword>
<comment type="subcellular location">
    <subcellularLocation>
        <location evidence="1">Cell inner membrane</location>
        <topology evidence="1">Multi-pass membrane protein</topology>
    </subcellularLocation>
</comment>
<evidence type="ECO:0000256" key="3">
    <source>
        <dbReference type="ARBA" id="ARBA00022519"/>
    </source>
</evidence>